<keyword evidence="2 7" id="KW-0812">Transmembrane</keyword>
<feature type="region of interest" description="Disordered" evidence="6">
    <location>
        <begin position="390"/>
        <end position="409"/>
    </location>
</feature>
<evidence type="ECO:0000256" key="5">
    <source>
        <dbReference type="ARBA" id="ARBA00038359"/>
    </source>
</evidence>
<dbReference type="AlphaFoldDB" id="A0A161VR92"/>
<keyword evidence="3 7" id="KW-1133">Transmembrane helix</keyword>
<dbReference type="STRING" id="1573173.A0A161VR92"/>
<dbReference type="Proteomes" id="UP000076584">
    <property type="component" value="Unassembled WGS sequence"/>
</dbReference>
<feature type="transmembrane region" description="Helical" evidence="7">
    <location>
        <begin position="281"/>
        <end position="303"/>
    </location>
</feature>
<keyword evidence="4 7" id="KW-0472">Membrane</keyword>
<proteinExistence type="inferred from homology"/>
<evidence type="ECO:0000256" key="1">
    <source>
        <dbReference type="ARBA" id="ARBA00004141"/>
    </source>
</evidence>
<evidence type="ECO:0000256" key="4">
    <source>
        <dbReference type="ARBA" id="ARBA00023136"/>
    </source>
</evidence>
<feature type="region of interest" description="Disordered" evidence="6">
    <location>
        <begin position="328"/>
        <end position="347"/>
    </location>
</feature>
<feature type="transmembrane region" description="Helical" evidence="7">
    <location>
        <begin position="215"/>
        <end position="235"/>
    </location>
</feature>
<evidence type="ECO:0000313" key="10">
    <source>
        <dbReference type="Proteomes" id="UP000076584"/>
    </source>
</evidence>
<organism evidence="9 10">
    <name type="scientific">Colletotrichum incanum</name>
    <name type="common">Soybean anthracnose fungus</name>
    <dbReference type="NCBI Taxonomy" id="1573173"/>
    <lineage>
        <taxon>Eukaryota</taxon>
        <taxon>Fungi</taxon>
        <taxon>Dikarya</taxon>
        <taxon>Ascomycota</taxon>
        <taxon>Pezizomycotina</taxon>
        <taxon>Sordariomycetes</taxon>
        <taxon>Hypocreomycetidae</taxon>
        <taxon>Glomerellales</taxon>
        <taxon>Glomerellaceae</taxon>
        <taxon>Colletotrichum</taxon>
        <taxon>Colletotrichum spaethianum species complex</taxon>
    </lineage>
</organism>
<feature type="transmembrane region" description="Helical" evidence="7">
    <location>
        <begin position="17"/>
        <end position="36"/>
    </location>
</feature>
<evidence type="ECO:0000256" key="6">
    <source>
        <dbReference type="SAM" id="MobiDB-lite"/>
    </source>
</evidence>
<comment type="similarity">
    <text evidence="5">Belongs to the SAT4 family.</text>
</comment>
<gene>
    <name evidence="9" type="ORF">CI238_06337</name>
</gene>
<evidence type="ECO:0000256" key="2">
    <source>
        <dbReference type="ARBA" id="ARBA00022692"/>
    </source>
</evidence>
<dbReference type="PANTHER" id="PTHR33048">
    <property type="entry name" value="PTH11-LIKE INTEGRAL MEMBRANE PROTEIN (AFU_ORTHOLOGUE AFUA_5G11245)"/>
    <property type="match status" value="1"/>
</dbReference>
<name>A0A161VR92_COLIC</name>
<accession>A0A161VR92</accession>
<feature type="compositionally biased region" description="Polar residues" evidence="6">
    <location>
        <begin position="331"/>
        <end position="343"/>
    </location>
</feature>
<dbReference type="GO" id="GO:0016020">
    <property type="term" value="C:membrane"/>
    <property type="evidence" value="ECO:0007669"/>
    <property type="project" value="UniProtKB-SubCell"/>
</dbReference>
<dbReference type="Pfam" id="PF20684">
    <property type="entry name" value="Fung_rhodopsin"/>
    <property type="match status" value="1"/>
</dbReference>
<dbReference type="PANTHER" id="PTHR33048:SF149">
    <property type="entry name" value="UBID FAMILY DECARBOXYLASE"/>
    <property type="match status" value="1"/>
</dbReference>
<evidence type="ECO:0000256" key="3">
    <source>
        <dbReference type="ARBA" id="ARBA00022989"/>
    </source>
</evidence>
<dbReference type="InterPro" id="IPR049326">
    <property type="entry name" value="Rhodopsin_dom_fungi"/>
</dbReference>
<evidence type="ECO:0000313" key="9">
    <source>
        <dbReference type="EMBL" id="KZL79714.1"/>
    </source>
</evidence>
<keyword evidence="10" id="KW-1185">Reference proteome</keyword>
<comment type="caution">
    <text evidence="9">The sequence shown here is derived from an EMBL/GenBank/DDBJ whole genome shotgun (WGS) entry which is preliminary data.</text>
</comment>
<reference evidence="9 10" key="1">
    <citation type="submission" date="2015-06" db="EMBL/GenBank/DDBJ databases">
        <title>Survival trade-offs in plant roots during colonization by closely related pathogenic and mutualistic fungi.</title>
        <authorList>
            <person name="Hacquard S."/>
            <person name="Kracher B."/>
            <person name="Hiruma K."/>
            <person name="Weinman A."/>
            <person name="Muench P."/>
            <person name="Garrido Oter R."/>
            <person name="Ver Loren van Themaat E."/>
            <person name="Dallerey J.-F."/>
            <person name="Damm U."/>
            <person name="Henrissat B."/>
            <person name="Lespinet O."/>
            <person name="Thon M."/>
            <person name="Kemen E."/>
            <person name="McHardy A.C."/>
            <person name="Schulze-Lefert P."/>
            <person name="O'Connell R.J."/>
        </authorList>
    </citation>
    <scope>NUCLEOTIDE SEQUENCE [LARGE SCALE GENOMIC DNA]</scope>
    <source>
        <strain evidence="9 10">MAFF 238704</strain>
    </source>
</reference>
<feature type="transmembrane region" description="Helical" evidence="7">
    <location>
        <begin position="171"/>
        <end position="195"/>
    </location>
</feature>
<feature type="transmembrane region" description="Helical" evidence="7">
    <location>
        <begin position="140"/>
        <end position="159"/>
    </location>
</feature>
<dbReference type="InterPro" id="IPR052337">
    <property type="entry name" value="SAT4-like"/>
</dbReference>
<dbReference type="EMBL" id="LFIW01002029">
    <property type="protein sequence ID" value="KZL79714.1"/>
    <property type="molecule type" value="Genomic_DNA"/>
</dbReference>
<comment type="subcellular location">
    <subcellularLocation>
        <location evidence="1">Membrane</location>
        <topology evidence="1">Multi-pass membrane protein</topology>
    </subcellularLocation>
</comment>
<feature type="transmembrane region" description="Helical" evidence="7">
    <location>
        <begin position="84"/>
        <end position="103"/>
    </location>
</feature>
<evidence type="ECO:0000256" key="7">
    <source>
        <dbReference type="SAM" id="Phobius"/>
    </source>
</evidence>
<feature type="transmembrane region" description="Helical" evidence="7">
    <location>
        <begin position="247"/>
        <end position="269"/>
    </location>
</feature>
<sequence>MADVDEEFANRLTRQGWSLYVLGIAFILLRMSVSLLGTEEQEGWEECPTIKPTTISRSSLLYVFTRQVLHPFTIISASEIPTNAFAPIQLLFTLLVVSLNVITDNGGSNLYPPEQFSNFTPSDIQARITGSKIVLVSEQAMLNLIYVLKACVLILYTRLTLGLAAQRFVRYLAVYVAVGWTATQITMFAACRPFSGYWAMPPPDPQCATYERYAILQGWFNISSDVLMLLVPLPLVFRMEIAWRQKVVLIFIFSLGLCVIVAALLTKIFNLGDPYSPDYMLWYIREASVAVYVSNLPLVWPLLREWFPWLRSLKTAGVLPTPRTVGRTKAVNGSTGAMTQSVSQPPPVMSMARRDTFEEFGNWLNAGDLELQNPSRALLPSSSQRYILEREDDDLDSSPLGREKRRKRRLSLPEAFLQRRNSQEPSPRRQTMELDLERGLYSCFGPGQGLYPMRSIHFSPAK</sequence>
<feature type="domain" description="Rhodopsin" evidence="8">
    <location>
        <begin position="133"/>
        <end position="304"/>
    </location>
</feature>
<protein>
    <recommendedName>
        <fullName evidence="8">Rhodopsin domain-containing protein</fullName>
    </recommendedName>
</protein>
<evidence type="ECO:0000259" key="8">
    <source>
        <dbReference type="Pfam" id="PF20684"/>
    </source>
</evidence>